<organism evidence="3 4">
    <name type="scientific">Camellia sinensis var. sinensis</name>
    <name type="common">China tea</name>
    <dbReference type="NCBI Taxonomy" id="542762"/>
    <lineage>
        <taxon>Eukaryota</taxon>
        <taxon>Viridiplantae</taxon>
        <taxon>Streptophyta</taxon>
        <taxon>Embryophyta</taxon>
        <taxon>Tracheophyta</taxon>
        <taxon>Spermatophyta</taxon>
        <taxon>Magnoliopsida</taxon>
        <taxon>eudicotyledons</taxon>
        <taxon>Gunneridae</taxon>
        <taxon>Pentapetalae</taxon>
        <taxon>asterids</taxon>
        <taxon>Ericales</taxon>
        <taxon>Theaceae</taxon>
        <taxon>Camellia</taxon>
    </lineage>
</organism>
<proteinExistence type="inferred from homology"/>
<dbReference type="Gene3D" id="3.10.129.10">
    <property type="entry name" value="Hotdog Thioesterase"/>
    <property type="match status" value="2"/>
</dbReference>
<dbReference type="CDD" id="cd00586">
    <property type="entry name" value="4HBT"/>
    <property type="match status" value="1"/>
</dbReference>
<dbReference type="InterPro" id="IPR050563">
    <property type="entry name" value="4-hydroxybenzoyl-CoA_TE"/>
</dbReference>
<keyword evidence="4" id="KW-1185">Reference proteome</keyword>
<dbReference type="InterPro" id="IPR029069">
    <property type="entry name" value="HotDog_dom_sf"/>
</dbReference>
<dbReference type="EMBL" id="SDRB02009296">
    <property type="protein sequence ID" value="THG08453.1"/>
    <property type="molecule type" value="Genomic_DNA"/>
</dbReference>
<accession>A0A4S4DYF4</accession>
<dbReference type="AlphaFoldDB" id="A0A4S4DYF4"/>
<comment type="similarity">
    <text evidence="1">Belongs to the 4-hydroxybenzoyl-CoA thioesterase family.</text>
</comment>
<dbReference type="PANTHER" id="PTHR31793">
    <property type="entry name" value="4-HYDROXYBENZOYL-COA THIOESTERASE FAMILY MEMBER"/>
    <property type="match status" value="1"/>
</dbReference>
<evidence type="ECO:0000313" key="3">
    <source>
        <dbReference type="EMBL" id="THG08453.1"/>
    </source>
</evidence>
<comment type="caution">
    <text evidence="3">The sequence shown here is derived from an EMBL/GenBank/DDBJ whole genome shotgun (WGS) entry which is preliminary data.</text>
</comment>
<evidence type="ECO:0008006" key="5">
    <source>
        <dbReference type="Google" id="ProtNLM"/>
    </source>
</evidence>
<evidence type="ECO:0000313" key="4">
    <source>
        <dbReference type="Proteomes" id="UP000306102"/>
    </source>
</evidence>
<dbReference type="GO" id="GO:0009507">
    <property type="term" value="C:chloroplast"/>
    <property type="evidence" value="ECO:0007669"/>
    <property type="project" value="TreeGrafter"/>
</dbReference>
<dbReference type="SUPFAM" id="SSF54637">
    <property type="entry name" value="Thioesterase/thiol ester dehydrase-isomerase"/>
    <property type="match status" value="2"/>
</dbReference>
<evidence type="ECO:0000256" key="1">
    <source>
        <dbReference type="ARBA" id="ARBA00005953"/>
    </source>
</evidence>
<evidence type="ECO:0000256" key="2">
    <source>
        <dbReference type="ARBA" id="ARBA00022801"/>
    </source>
</evidence>
<reference evidence="3 4" key="1">
    <citation type="journal article" date="2018" name="Proc. Natl. Acad. Sci. U.S.A.">
        <title>Draft genome sequence of Camellia sinensis var. sinensis provides insights into the evolution of the tea genome and tea quality.</title>
        <authorList>
            <person name="Wei C."/>
            <person name="Yang H."/>
            <person name="Wang S."/>
            <person name="Zhao J."/>
            <person name="Liu C."/>
            <person name="Gao L."/>
            <person name="Xia E."/>
            <person name="Lu Y."/>
            <person name="Tai Y."/>
            <person name="She G."/>
            <person name="Sun J."/>
            <person name="Cao H."/>
            <person name="Tong W."/>
            <person name="Gao Q."/>
            <person name="Li Y."/>
            <person name="Deng W."/>
            <person name="Jiang X."/>
            <person name="Wang W."/>
            <person name="Chen Q."/>
            <person name="Zhang S."/>
            <person name="Li H."/>
            <person name="Wu J."/>
            <person name="Wang P."/>
            <person name="Li P."/>
            <person name="Shi C."/>
            <person name="Zheng F."/>
            <person name="Jian J."/>
            <person name="Huang B."/>
            <person name="Shan D."/>
            <person name="Shi M."/>
            <person name="Fang C."/>
            <person name="Yue Y."/>
            <person name="Li F."/>
            <person name="Li D."/>
            <person name="Wei S."/>
            <person name="Han B."/>
            <person name="Jiang C."/>
            <person name="Yin Y."/>
            <person name="Xia T."/>
            <person name="Zhang Z."/>
            <person name="Bennetzen J.L."/>
            <person name="Zhao S."/>
            <person name="Wan X."/>
        </authorList>
    </citation>
    <scope>NUCLEOTIDE SEQUENCE [LARGE SCALE GENOMIC DNA]</scope>
    <source>
        <strain evidence="4">cv. Shuchazao</strain>
        <tissue evidence="3">Leaf</tissue>
    </source>
</reference>
<gene>
    <name evidence="3" type="ORF">TEA_014851</name>
</gene>
<name>A0A4S4DYF4_CAMSN</name>
<keyword evidence="2" id="KW-0378">Hydrolase</keyword>
<protein>
    <recommendedName>
        <fullName evidence="5">Thioesterase domain-containing protein</fullName>
    </recommendedName>
</protein>
<dbReference type="PANTHER" id="PTHR31793:SF27">
    <property type="entry name" value="NOVEL THIOESTERASE SUPERFAMILY DOMAIN AND SAPOSIN A-TYPE DOMAIN CONTAINING PROTEIN (0610012H03RIK)"/>
    <property type="match status" value="1"/>
</dbReference>
<dbReference type="GO" id="GO:0016297">
    <property type="term" value="F:fatty acyl-[ACP] hydrolase activity"/>
    <property type="evidence" value="ECO:0007669"/>
    <property type="project" value="TreeGrafter"/>
</dbReference>
<dbReference type="Pfam" id="PF13279">
    <property type="entry name" value="4HBT_2"/>
    <property type="match status" value="1"/>
</dbReference>
<dbReference type="Proteomes" id="UP000306102">
    <property type="component" value="Unassembled WGS sequence"/>
</dbReference>
<sequence length="339" mass="38430">MVQSLFSPAAHMALQTSCSKFASFNLHRPSSSNFPPSQPLFHQRPLPLLHLRPLLSLPARSTSALAFDFKGGKGMSGFHDVELKVRDYELDQYGVVNNATYASYCQHGETAYTKLWFNIEFNKLPTAMKRREEKSREEENRREEKNTFESMIRSLLAAVVADRRSSLATTIAARRCLQALSKLLKEPYDPKLHGTAFPLFCSIQLGCSNDVNWNSVLSPTRVHELFKRIGVNADSIARVGDALALSDLSLKFLAPLRSGDRFVVKVRVSDFSAARLFFEQFIFKLPNEEPILEARATAVWLDKNYRPVRIPPEVRSKFVQIVRHEESNLVKIQQNGLFG</sequence>